<proteinExistence type="predicted"/>
<dbReference type="EMBL" id="CM029041">
    <property type="protein sequence ID" value="KAG2623791.1"/>
    <property type="molecule type" value="Genomic_DNA"/>
</dbReference>
<feature type="region of interest" description="Disordered" evidence="1">
    <location>
        <begin position="1"/>
        <end position="25"/>
    </location>
</feature>
<protein>
    <submittedName>
        <fullName evidence="3">Uncharacterized protein</fullName>
    </submittedName>
</protein>
<evidence type="ECO:0000256" key="1">
    <source>
        <dbReference type="SAM" id="MobiDB-lite"/>
    </source>
</evidence>
<keyword evidence="4" id="KW-1185">Reference proteome</keyword>
<evidence type="ECO:0000313" key="4">
    <source>
        <dbReference type="Proteomes" id="UP000823388"/>
    </source>
</evidence>
<organism evidence="3 4">
    <name type="scientific">Panicum virgatum</name>
    <name type="common">Blackwell switchgrass</name>
    <dbReference type="NCBI Taxonomy" id="38727"/>
    <lineage>
        <taxon>Eukaryota</taxon>
        <taxon>Viridiplantae</taxon>
        <taxon>Streptophyta</taxon>
        <taxon>Embryophyta</taxon>
        <taxon>Tracheophyta</taxon>
        <taxon>Spermatophyta</taxon>
        <taxon>Magnoliopsida</taxon>
        <taxon>Liliopsida</taxon>
        <taxon>Poales</taxon>
        <taxon>Poaceae</taxon>
        <taxon>PACMAD clade</taxon>
        <taxon>Panicoideae</taxon>
        <taxon>Panicodae</taxon>
        <taxon>Paniceae</taxon>
        <taxon>Panicinae</taxon>
        <taxon>Panicum</taxon>
        <taxon>Panicum sect. Hiantes</taxon>
    </lineage>
</organism>
<accession>A0A8T0UIC1</accession>
<dbReference type="OrthoDB" id="1849062at2759"/>
<evidence type="ECO:0000256" key="2">
    <source>
        <dbReference type="SAM" id="Phobius"/>
    </source>
</evidence>
<feature type="transmembrane region" description="Helical" evidence="2">
    <location>
        <begin position="458"/>
        <end position="477"/>
    </location>
</feature>
<dbReference type="Pfam" id="PF03140">
    <property type="entry name" value="DUF247"/>
    <property type="match status" value="1"/>
</dbReference>
<keyword evidence="2" id="KW-0812">Transmembrane</keyword>
<reference evidence="3" key="1">
    <citation type="submission" date="2020-05" db="EMBL/GenBank/DDBJ databases">
        <title>WGS assembly of Panicum virgatum.</title>
        <authorList>
            <person name="Lovell J.T."/>
            <person name="Jenkins J."/>
            <person name="Shu S."/>
            <person name="Juenger T.E."/>
            <person name="Schmutz J."/>
        </authorList>
    </citation>
    <scope>NUCLEOTIDE SEQUENCE</scope>
    <source>
        <strain evidence="3">AP13</strain>
    </source>
</reference>
<gene>
    <name evidence="3" type="ORF">PVAP13_3KG081000</name>
</gene>
<comment type="caution">
    <text evidence="3">The sequence shown here is derived from an EMBL/GenBank/DDBJ whole genome shotgun (WGS) entry which is preliminary data.</text>
</comment>
<dbReference type="PANTHER" id="PTHR31549">
    <property type="entry name" value="PROTEIN, PUTATIVE (DUF247)-RELATED-RELATED"/>
    <property type="match status" value="1"/>
</dbReference>
<sequence length="482" mass="54788">MVTTATSTPPRPSDEEEWKEAAEDVPADSVNHLEGRIFPLGLEALLKKQAIEFHAEFAKMETKIHRLPPSLQGLDPRYSVPKAVAIGPYHRRSPHLQKMDMVKNVATRHFIIGIFRSCEEMYAAFCSAIGDVDVRSLYDVLTDDAVAGMSDDEFLTMMLVDGCFLLQYMLKCTGNHHRMPPSLVSFFDANQSVIDNDIMLLENQLPWVVIQTLRKFKKVPVEKFIAKMGRTLQVARKEEEHDRIFALGGYTPPHLLGLLRLYKAPRYTVVPNNQDESFSLINCCYCYNNSGVPPSDGFRPMSKTVSAIELAEIGIKLTASRTTKFKDMGFKKKLFGSEIFLAPLLLDEIRSCWLLNLAALELCTATSSNETENQAICSYLAVLAMLMDREDDVHKLRSKRLVQGELTNKETLDFFKSLIKRVSGGPLYIHIMEEIEDYKLKRWMWIKVHAFVYNNYKMITAVLSIVGVLVGMFKALFSLKRH</sequence>
<feature type="compositionally biased region" description="Acidic residues" evidence="1">
    <location>
        <begin position="14"/>
        <end position="25"/>
    </location>
</feature>
<keyword evidence="2" id="KW-0472">Membrane</keyword>
<dbReference type="AlphaFoldDB" id="A0A8T0UIC1"/>
<dbReference type="InterPro" id="IPR004158">
    <property type="entry name" value="DUF247_pln"/>
</dbReference>
<dbReference type="Proteomes" id="UP000823388">
    <property type="component" value="Chromosome 3K"/>
</dbReference>
<dbReference type="PANTHER" id="PTHR31549:SF256">
    <property type="entry name" value="EXPRESSED PROTEIN"/>
    <property type="match status" value="1"/>
</dbReference>
<keyword evidence="2" id="KW-1133">Transmembrane helix</keyword>
<evidence type="ECO:0000313" key="3">
    <source>
        <dbReference type="EMBL" id="KAG2623791.1"/>
    </source>
</evidence>
<name>A0A8T0UIC1_PANVG</name>